<dbReference type="AlphaFoldDB" id="A0A0E9QE24"/>
<protein>
    <submittedName>
        <fullName evidence="1">Uncharacterized protein</fullName>
    </submittedName>
</protein>
<evidence type="ECO:0000313" key="1">
    <source>
        <dbReference type="EMBL" id="JAH14732.1"/>
    </source>
</evidence>
<reference evidence="1" key="1">
    <citation type="submission" date="2014-11" db="EMBL/GenBank/DDBJ databases">
        <authorList>
            <person name="Amaro Gonzalez C."/>
        </authorList>
    </citation>
    <scope>NUCLEOTIDE SEQUENCE</scope>
</reference>
<dbReference type="EMBL" id="GBXM01093845">
    <property type="protein sequence ID" value="JAH14732.1"/>
    <property type="molecule type" value="Transcribed_RNA"/>
</dbReference>
<organism evidence="1">
    <name type="scientific">Anguilla anguilla</name>
    <name type="common">European freshwater eel</name>
    <name type="synonym">Muraena anguilla</name>
    <dbReference type="NCBI Taxonomy" id="7936"/>
    <lineage>
        <taxon>Eukaryota</taxon>
        <taxon>Metazoa</taxon>
        <taxon>Chordata</taxon>
        <taxon>Craniata</taxon>
        <taxon>Vertebrata</taxon>
        <taxon>Euteleostomi</taxon>
        <taxon>Actinopterygii</taxon>
        <taxon>Neopterygii</taxon>
        <taxon>Teleostei</taxon>
        <taxon>Anguilliformes</taxon>
        <taxon>Anguillidae</taxon>
        <taxon>Anguilla</taxon>
    </lineage>
</organism>
<sequence>MNSINVLTVSWWKRLTFIHWGR</sequence>
<accession>A0A0E9QE24</accession>
<reference evidence="1" key="2">
    <citation type="journal article" date="2015" name="Fish Shellfish Immunol.">
        <title>Early steps in the European eel (Anguilla anguilla)-Vibrio vulnificus interaction in the gills: Role of the RtxA13 toxin.</title>
        <authorList>
            <person name="Callol A."/>
            <person name="Pajuelo D."/>
            <person name="Ebbesson L."/>
            <person name="Teles M."/>
            <person name="MacKenzie S."/>
            <person name="Amaro C."/>
        </authorList>
    </citation>
    <scope>NUCLEOTIDE SEQUENCE</scope>
</reference>
<name>A0A0E9QE24_ANGAN</name>
<proteinExistence type="predicted"/>